<evidence type="ECO:0000256" key="5">
    <source>
        <dbReference type="ARBA" id="ARBA00022917"/>
    </source>
</evidence>
<dbReference type="PANTHER" id="PTHR43326:SF1">
    <property type="entry name" value="METHIONINE--TRNA LIGASE, MITOCHONDRIAL"/>
    <property type="match status" value="1"/>
</dbReference>
<keyword evidence="2 9" id="KW-0436">Ligase</keyword>
<dbReference type="InterPro" id="IPR015413">
    <property type="entry name" value="Methionyl/Leucyl_tRNA_Synth"/>
</dbReference>
<dbReference type="Pfam" id="PF09334">
    <property type="entry name" value="tRNA-synt_1g"/>
    <property type="match status" value="1"/>
</dbReference>
<feature type="domain" description="Methionyl/Leucyl tRNA synthetase" evidence="10">
    <location>
        <begin position="6"/>
        <end position="338"/>
    </location>
</feature>
<dbReference type="InterPro" id="IPR014729">
    <property type="entry name" value="Rossmann-like_a/b/a_fold"/>
</dbReference>
<evidence type="ECO:0000256" key="2">
    <source>
        <dbReference type="ARBA" id="ARBA00022598"/>
    </source>
</evidence>
<accession>A0A0N4YN90</accession>
<dbReference type="InterPro" id="IPR023457">
    <property type="entry name" value="Met-tRNA_synth_2"/>
</dbReference>
<evidence type="ECO:0000256" key="9">
    <source>
        <dbReference type="RuleBase" id="RU363039"/>
    </source>
</evidence>
<protein>
    <recommendedName>
        <fullName evidence="7">Methionine--tRNA ligase, mitochondrial</fullName>
        <ecNumber evidence="1">6.1.1.10</ecNumber>
    </recommendedName>
    <alternativeName>
        <fullName evidence="8">Mitochondrial methionyl-tRNA synthetase</fullName>
    </alternativeName>
</protein>
<dbReference type="SUPFAM" id="SSF47323">
    <property type="entry name" value="Anticodon-binding domain of a subclass of class I aminoacyl-tRNA synthetases"/>
    <property type="match status" value="1"/>
</dbReference>
<evidence type="ECO:0000256" key="7">
    <source>
        <dbReference type="ARBA" id="ARBA00026124"/>
    </source>
</evidence>
<organism evidence="13">
    <name type="scientific">Nippostrongylus brasiliensis</name>
    <name type="common">Rat hookworm</name>
    <dbReference type="NCBI Taxonomy" id="27835"/>
    <lineage>
        <taxon>Eukaryota</taxon>
        <taxon>Metazoa</taxon>
        <taxon>Ecdysozoa</taxon>
        <taxon>Nematoda</taxon>
        <taxon>Chromadorea</taxon>
        <taxon>Rhabditida</taxon>
        <taxon>Rhabditina</taxon>
        <taxon>Rhabditomorpha</taxon>
        <taxon>Strongyloidea</taxon>
        <taxon>Heligmosomidae</taxon>
        <taxon>Nippostrongylus</taxon>
    </lineage>
</organism>
<evidence type="ECO:0000313" key="12">
    <source>
        <dbReference type="Proteomes" id="UP000271162"/>
    </source>
</evidence>
<dbReference type="GO" id="GO:0004825">
    <property type="term" value="F:methionine-tRNA ligase activity"/>
    <property type="evidence" value="ECO:0007669"/>
    <property type="project" value="UniProtKB-EC"/>
</dbReference>
<evidence type="ECO:0000259" key="10">
    <source>
        <dbReference type="Pfam" id="PF09334"/>
    </source>
</evidence>
<evidence type="ECO:0000256" key="3">
    <source>
        <dbReference type="ARBA" id="ARBA00022741"/>
    </source>
</evidence>
<evidence type="ECO:0000256" key="6">
    <source>
        <dbReference type="ARBA" id="ARBA00023146"/>
    </source>
</evidence>
<dbReference type="PRINTS" id="PR01041">
    <property type="entry name" value="TRNASYNTHMET"/>
</dbReference>
<reference evidence="11 12" key="2">
    <citation type="submission" date="2018-11" db="EMBL/GenBank/DDBJ databases">
        <authorList>
            <consortium name="Pathogen Informatics"/>
        </authorList>
    </citation>
    <scope>NUCLEOTIDE SEQUENCE [LARGE SCALE GENOMIC DNA]</scope>
</reference>
<dbReference type="WBParaSite" id="NBR_0001869101-mRNA-1">
    <property type="protein sequence ID" value="NBR_0001869101-mRNA-1"/>
    <property type="gene ID" value="NBR_0001869101"/>
</dbReference>
<evidence type="ECO:0000256" key="4">
    <source>
        <dbReference type="ARBA" id="ARBA00022840"/>
    </source>
</evidence>
<dbReference type="STRING" id="27835.A0A0N4YN90"/>
<dbReference type="EMBL" id="UYSL01023613">
    <property type="protein sequence ID" value="VDL82417.1"/>
    <property type="molecule type" value="Genomic_DNA"/>
</dbReference>
<dbReference type="Gene3D" id="1.10.730.10">
    <property type="entry name" value="Isoleucyl-tRNA Synthetase, Domain 1"/>
    <property type="match status" value="1"/>
</dbReference>
<comment type="similarity">
    <text evidence="9">Belongs to the class-I aminoacyl-tRNA synthetase family.</text>
</comment>
<dbReference type="InterPro" id="IPR009080">
    <property type="entry name" value="tRNAsynth_Ia_anticodon-bd"/>
</dbReference>
<keyword evidence="12" id="KW-1185">Reference proteome</keyword>
<dbReference type="OMA" id="MDTQAFC"/>
<dbReference type="Gene3D" id="2.170.220.10">
    <property type="match status" value="1"/>
</dbReference>
<keyword evidence="5 9" id="KW-0648">Protein biosynthesis</keyword>
<evidence type="ECO:0000313" key="13">
    <source>
        <dbReference type="WBParaSite" id="NBR_0001869101-mRNA-1"/>
    </source>
</evidence>
<sequence length="454" mass="52497">MWSCLAPHIGHLYTTVLADAASRWEKLKDPDGVHIFATGSDEHGIKIFRAAEKAKKEPLKFCDDTSKVFRDLFKKYGIKNTDFIRTTEDRHKKCVEYVWSRLHKEDFIYKDKYSGWYSAIDECFFSESELEDTPSAKVVKGTSHPVEFVEESNWMFRLSALKEPVRHWLMQSDVVYPKHYLPHALRCLEYDGDLSISRTRTRLPWGIPVPGDDSQTVYVWMDALMNYLSVVGYPETLKTWPPSWQILGKDILKFHAFYWPAFLIAMDLPLPKKLFMSKSLGNVIDPFEATNTYTAEGLRYFLLKQGVPHADSNFSHEKAIHVINSDLVNNVGNLLSRSTVGRLNRSQRYPKFDETLLDSDQSFMETMCPFFDEFKNVGVEIYDLYEDLLFYKAIERIMALVKAGNGFFQITEPWKLAPGKQLDSILYVTYETIRIASILLQPIVPDLADQALTR</sequence>
<dbReference type="AlphaFoldDB" id="A0A0N4YN90"/>
<dbReference type="GO" id="GO:0006431">
    <property type="term" value="P:methionyl-tRNA aminoacylation"/>
    <property type="evidence" value="ECO:0007669"/>
    <property type="project" value="InterPro"/>
</dbReference>
<keyword evidence="3 9" id="KW-0547">Nucleotide-binding</keyword>
<dbReference type="SUPFAM" id="SSF52374">
    <property type="entry name" value="Nucleotidylyl transferase"/>
    <property type="match status" value="1"/>
</dbReference>
<dbReference type="InterPro" id="IPR033911">
    <property type="entry name" value="MetRS_core"/>
</dbReference>
<evidence type="ECO:0000313" key="11">
    <source>
        <dbReference type="EMBL" id="VDL82417.1"/>
    </source>
</evidence>
<evidence type="ECO:0000256" key="1">
    <source>
        <dbReference type="ARBA" id="ARBA00012838"/>
    </source>
</evidence>
<proteinExistence type="inferred from homology"/>
<keyword evidence="4 9" id="KW-0067">ATP-binding</keyword>
<dbReference type="EC" id="6.1.1.10" evidence="1"/>
<dbReference type="PANTHER" id="PTHR43326">
    <property type="entry name" value="METHIONYL-TRNA SYNTHETASE"/>
    <property type="match status" value="1"/>
</dbReference>
<dbReference type="InterPro" id="IPR041872">
    <property type="entry name" value="Anticodon_Met"/>
</dbReference>
<name>A0A0N4YN90_NIPBR</name>
<dbReference type="Gene3D" id="3.40.50.620">
    <property type="entry name" value="HUPs"/>
    <property type="match status" value="1"/>
</dbReference>
<gene>
    <name evidence="11" type="ORF">NBR_LOCUS18692</name>
</gene>
<evidence type="ECO:0000256" key="8">
    <source>
        <dbReference type="ARBA" id="ARBA00030331"/>
    </source>
</evidence>
<dbReference type="CDD" id="cd07957">
    <property type="entry name" value="Anticodon_Ia_Met"/>
    <property type="match status" value="1"/>
</dbReference>
<dbReference type="GO" id="GO:0005524">
    <property type="term" value="F:ATP binding"/>
    <property type="evidence" value="ECO:0007669"/>
    <property type="project" value="UniProtKB-KW"/>
</dbReference>
<reference evidence="13" key="1">
    <citation type="submission" date="2017-02" db="UniProtKB">
        <authorList>
            <consortium name="WormBaseParasite"/>
        </authorList>
    </citation>
    <scope>IDENTIFICATION</scope>
</reference>
<keyword evidence="6 9" id="KW-0030">Aminoacyl-tRNA synthetase</keyword>
<dbReference type="Proteomes" id="UP000271162">
    <property type="component" value="Unassembled WGS sequence"/>
</dbReference>